<dbReference type="Gene3D" id="1.10.1660.10">
    <property type="match status" value="2"/>
</dbReference>
<feature type="domain" description="HTH merR-type" evidence="3">
    <location>
        <begin position="147"/>
        <end position="215"/>
    </location>
</feature>
<keyword evidence="1" id="KW-0238">DNA-binding</keyword>
<feature type="compositionally biased region" description="Low complexity" evidence="2">
    <location>
        <begin position="277"/>
        <end position="288"/>
    </location>
</feature>
<dbReference type="Proteomes" id="UP000831467">
    <property type="component" value="Chromosome"/>
</dbReference>
<dbReference type="PROSITE" id="PS50937">
    <property type="entry name" value="HTH_MERR_2"/>
    <property type="match status" value="1"/>
</dbReference>
<dbReference type="SMART" id="SM00422">
    <property type="entry name" value="HTH_MERR"/>
    <property type="match status" value="1"/>
</dbReference>
<dbReference type="Pfam" id="PF13411">
    <property type="entry name" value="MerR_1"/>
    <property type="match status" value="1"/>
</dbReference>
<evidence type="ECO:0000259" key="3">
    <source>
        <dbReference type="PROSITE" id="PS50937"/>
    </source>
</evidence>
<dbReference type="InterPro" id="IPR009061">
    <property type="entry name" value="DNA-bd_dom_put_sf"/>
</dbReference>
<organism evidence="4 5">
    <name type="scientific">Microbacterium sufflavum</name>
    <dbReference type="NCBI Taxonomy" id="2851649"/>
    <lineage>
        <taxon>Bacteria</taxon>
        <taxon>Bacillati</taxon>
        <taxon>Actinomycetota</taxon>
        <taxon>Actinomycetes</taxon>
        <taxon>Micrococcales</taxon>
        <taxon>Microbacteriaceae</taxon>
        <taxon>Microbacterium</taxon>
    </lineage>
</organism>
<accession>A0ABY4IEP2</accession>
<dbReference type="PANTHER" id="PTHR30204">
    <property type="entry name" value="REDOX-CYCLING DRUG-SENSING TRANSCRIPTIONAL ACTIVATOR SOXR"/>
    <property type="match status" value="1"/>
</dbReference>
<evidence type="ECO:0000313" key="4">
    <source>
        <dbReference type="EMBL" id="UPL10446.1"/>
    </source>
</evidence>
<evidence type="ECO:0000256" key="1">
    <source>
        <dbReference type="ARBA" id="ARBA00023125"/>
    </source>
</evidence>
<dbReference type="PRINTS" id="PR00040">
    <property type="entry name" value="HTHMERR"/>
</dbReference>
<dbReference type="EMBL" id="CP078076">
    <property type="protein sequence ID" value="UPL10446.1"/>
    <property type="molecule type" value="Genomic_DNA"/>
</dbReference>
<dbReference type="InterPro" id="IPR000551">
    <property type="entry name" value="MerR-type_HTH_dom"/>
</dbReference>
<gene>
    <name evidence="4" type="ORF">KV394_04705</name>
</gene>
<sequence>MLQWSGCSAYGDLAAENRGLWVSNPPERVRSTAEIGRSVGYSVQQVRDLERLGIIPPAVRAANGYRRYGARHETAARAYRQLAAAIGPVAARALMPMLIRSSVERAAERIDALHADLADERTRVREALRGLEVAVSDADDVFDDADEMTVGELAQALGVRTSALRHWEREGLIRPMRDGRSARRYGSGAITEARVVAALRSGGYGIPAITRILEELRAHGESGGLQSILAARLDALTRRSVALLAAAGSLHALLADTERAGGADTATSAGAGGPGGEDPAARAPRLDV</sequence>
<protein>
    <submittedName>
        <fullName evidence="4">MerR family transcriptional regulator</fullName>
    </submittedName>
</protein>
<feature type="region of interest" description="Disordered" evidence="2">
    <location>
        <begin position="262"/>
        <end position="288"/>
    </location>
</feature>
<dbReference type="PANTHER" id="PTHR30204:SF93">
    <property type="entry name" value="HTH MERR-TYPE DOMAIN-CONTAINING PROTEIN"/>
    <property type="match status" value="1"/>
</dbReference>
<dbReference type="SUPFAM" id="SSF46955">
    <property type="entry name" value="Putative DNA-binding domain"/>
    <property type="match status" value="2"/>
</dbReference>
<evidence type="ECO:0000256" key="2">
    <source>
        <dbReference type="SAM" id="MobiDB-lite"/>
    </source>
</evidence>
<evidence type="ECO:0000313" key="5">
    <source>
        <dbReference type="Proteomes" id="UP000831467"/>
    </source>
</evidence>
<keyword evidence="5" id="KW-1185">Reference proteome</keyword>
<proteinExistence type="predicted"/>
<reference evidence="4 5" key="1">
    <citation type="submission" date="2021-06" db="EMBL/GenBank/DDBJ databases">
        <title>Genome-based taxonomic framework of Microbacterium strains isolated from marine environment, the description of four new species and reclassification of four preexisting species.</title>
        <authorList>
            <person name="Lee S.D."/>
            <person name="Kim S.-M."/>
            <person name="Byeon Y.-S."/>
            <person name="Yang H.L."/>
            <person name="Kim I.S."/>
        </authorList>
    </citation>
    <scope>NUCLEOTIDE SEQUENCE [LARGE SCALE GENOMIC DNA]</scope>
    <source>
        <strain evidence="4 5">SSW1-51</strain>
    </source>
</reference>
<name>A0ABY4IEP2_9MICO</name>
<dbReference type="InterPro" id="IPR047057">
    <property type="entry name" value="MerR_fam"/>
</dbReference>